<name>A0A401U752_9BACT</name>
<comment type="catalytic activity">
    <reaction evidence="1">
        <text>a CDP-1,2-diacyl-sn-glycerol + L-serine = a 1,2-diacyl-sn-glycero-3-phospho-L-serine + CMP + H(+)</text>
        <dbReference type="Rhea" id="RHEA:16913"/>
        <dbReference type="ChEBI" id="CHEBI:15378"/>
        <dbReference type="ChEBI" id="CHEBI:33384"/>
        <dbReference type="ChEBI" id="CHEBI:57262"/>
        <dbReference type="ChEBI" id="CHEBI:58332"/>
        <dbReference type="ChEBI" id="CHEBI:60377"/>
        <dbReference type="EC" id="2.7.8.8"/>
    </reaction>
</comment>
<dbReference type="OrthoDB" id="9777147at2"/>
<keyword evidence="10" id="KW-0443">Lipid metabolism</keyword>
<evidence type="ECO:0000256" key="1">
    <source>
        <dbReference type="ARBA" id="ARBA00000287"/>
    </source>
</evidence>
<evidence type="ECO:0000256" key="13">
    <source>
        <dbReference type="ARBA" id="ARBA00023264"/>
    </source>
</evidence>
<keyword evidence="7 15" id="KW-0808">Transferase</keyword>
<dbReference type="Gene3D" id="1.20.120.1760">
    <property type="match status" value="1"/>
</dbReference>
<feature type="transmembrane region" description="Helical" evidence="16">
    <location>
        <begin position="153"/>
        <end position="175"/>
    </location>
</feature>
<keyword evidence="9 16" id="KW-1133">Transmembrane helix</keyword>
<accession>A0A401U752</accession>
<keyword evidence="12" id="KW-0594">Phospholipid biosynthesis</keyword>
<evidence type="ECO:0000256" key="6">
    <source>
        <dbReference type="ARBA" id="ARBA00022516"/>
    </source>
</evidence>
<keyword evidence="18" id="KW-1185">Reference proteome</keyword>
<dbReference type="GO" id="GO:0003882">
    <property type="term" value="F:CDP-diacylglycerol-serine O-phosphatidyltransferase activity"/>
    <property type="evidence" value="ECO:0007669"/>
    <property type="project" value="UniProtKB-EC"/>
</dbReference>
<evidence type="ECO:0000256" key="14">
    <source>
        <dbReference type="ARBA" id="ARBA00032361"/>
    </source>
</evidence>
<comment type="caution">
    <text evidence="17">The sequence shown here is derived from an EMBL/GenBank/DDBJ whole genome shotgun (WGS) entry which is preliminary data.</text>
</comment>
<evidence type="ECO:0000256" key="4">
    <source>
        <dbReference type="ARBA" id="ARBA00013174"/>
    </source>
</evidence>
<protein>
    <recommendedName>
        <fullName evidence="5">CDP-diacylglycerol--serine O-phosphatidyltransferase</fullName>
        <ecNumber evidence="4">2.7.8.8</ecNumber>
    </recommendedName>
    <alternativeName>
        <fullName evidence="14">Phosphatidylserine synthase</fullName>
    </alternativeName>
</protein>
<organism evidence="17 18">
    <name type="scientific">Chryseotalea sanaruensis</name>
    <dbReference type="NCBI Taxonomy" id="2482724"/>
    <lineage>
        <taxon>Bacteria</taxon>
        <taxon>Pseudomonadati</taxon>
        <taxon>Bacteroidota</taxon>
        <taxon>Cytophagia</taxon>
        <taxon>Cytophagales</taxon>
        <taxon>Chryseotaleaceae</taxon>
        <taxon>Chryseotalea</taxon>
    </lineage>
</organism>
<evidence type="ECO:0000256" key="2">
    <source>
        <dbReference type="ARBA" id="ARBA00004127"/>
    </source>
</evidence>
<dbReference type="EC" id="2.7.8.8" evidence="4"/>
<evidence type="ECO:0000256" key="10">
    <source>
        <dbReference type="ARBA" id="ARBA00023098"/>
    </source>
</evidence>
<comment type="similarity">
    <text evidence="3 15">Belongs to the CDP-alcohol phosphatidyltransferase class-I family.</text>
</comment>
<gene>
    <name evidence="17" type="ORF">SanaruYs_09360</name>
</gene>
<keyword evidence="6" id="KW-0444">Lipid biosynthesis</keyword>
<evidence type="ECO:0000256" key="8">
    <source>
        <dbReference type="ARBA" id="ARBA00022692"/>
    </source>
</evidence>
<dbReference type="Proteomes" id="UP000288227">
    <property type="component" value="Unassembled WGS sequence"/>
</dbReference>
<dbReference type="Pfam" id="PF01066">
    <property type="entry name" value="CDP-OH_P_transf"/>
    <property type="match status" value="1"/>
</dbReference>
<evidence type="ECO:0000256" key="3">
    <source>
        <dbReference type="ARBA" id="ARBA00010441"/>
    </source>
</evidence>
<keyword evidence="11 16" id="KW-0472">Membrane</keyword>
<evidence type="ECO:0000313" key="17">
    <source>
        <dbReference type="EMBL" id="GCC50718.1"/>
    </source>
</evidence>
<sequence>MKLLKHIPNTLTCLNLLCGCIGIVFVLEGYPVPAAYFVWAACVFDFFDGFAARWLKASSPIGKELDSLADMVSFGVLPSVMMYSWLSNLSDHSYLPFIAFTIAVFSALRLAKFNIDERQTSSFIGLPTPANALFITALPFLPEVILLFMQQAWVLVVVIIVFSLLLVAEIELFALKFKNFAWQGNELRFTFLGLALVLIVVLHKSSLPVIILLYILLSLAASWGRLVGKKSIT</sequence>
<keyword evidence="8 16" id="KW-0812">Transmembrane</keyword>
<feature type="transmembrane region" description="Helical" evidence="16">
    <location>
        <begin position="123"/>
        <end position="141"/>
    </location>
</feature>
<dbReference type="GO" id="GO:0012505">
    <property type="term" value="C:endomembrane system"/>
    <property type="evidence" value="ECO:0007669"/>
    <property type="project" value="UniProtKB-SubCell"/>
</dbReference>
<evidence type="ECO:0000313" key="18">
    <source>
        <dbReference type="Proteomes" id="UP000288227"/>
    </source>
</evidence>
<dbReference type="PANTHER" id="PTHR14269">
    <property type="entry name" value="CDP-DIACYLGLYCEROL--GLYCEROL-3-PHOSPHATE 3-PHOSPHATIDYLTRANSFERASE-RELATED"/>
    <property type="match status" value="1"/>
</dbReference>
<evidence type="ECO:0000256" key="15">
    <source>
        <dbReference type="RuleBase" id="RU003750"/>
    </source>
</evidence>
<dbReference type="InterPro" id="IPR004533">
    <property type="entry name" value="CDP-diaglyc--ser_O-PTrfase"/>
</dbReference>
<dbReference type="NCBIfam" id="TIGR00473">
    <property type="entry name" value="pssA"/>
    <property type="match status" value="1"/>
</dbReference>
<dbReference type="InterPro" id="IPR043130">
    <property type="entry name" value="CDP-OH_PTrfase_TM_dom"/>
</dbReference>
<feature type="transmembrane region" description="Helical" evidence="16">
    <location>
        <begin position="67"/>
        <end position="86"/>
    </location>
</feature>
<proteinExistence type="inferred from homology"/>
<feature type="transmembrane region" description="Helical" evidence="16">
    <location>
        <begin position="12"/>
        <end position="30"/>
    </location>
</feature>
<dbReference type="EMBL" id="BHXQ01000002">
    <property type="protein sequence ID" value="GCC50718.1"/>
    <property type="molecule type" value="Genomic_DNA"/>
</dbReference>
<evidence type="ECO:0000256" key="7">
    <source>
        <dbReference type="ARBA" id="ARBA00022679"/>
    </source>
</evidence>
<dbReference type="GO" id="GO:0016020">
    <property type="term" value="C:membrane"/>
    <property type="evidence" value="ECO:0007669"/>
    <property type="project" value="InterPro"/>
</dbReference>
<dbReference type="InterPro" id="IPR000462">
    <property type="entry name" value="CDP-OH_P_trans"/>
</dbReference>
<dbReference type="RefSeq" id="WP_127121388.1">
    <property type="nucleotide sequence ID" value="NZ_BHXQ01000002.1"/>
</dbReference>
<keyword evidence="13" id="KW-1208">Phospholipid metabolism</keyword>
<evidence type="ECO:0000256" key="11">
    <source>
        <dbReference type="ARBA" id="ARBA00023136"/>
    </source>
</evidence>
<dbReference type="PROSITE" id="PS00379">
    <property type="entry name" value="CDP_ALCOHOL_P_TRANSF"/>
    <property type="match status" value="1"/>
</dbReference>
<dbReference type="InterPro" id="IPR048254">
    <property type="entry name" value="CDP_ALCOHOL_P_TRANSF_CS"/>
</dbReference>
<evidence type="ECO:0000256" key="16">
    <source>
        <dbReference type="SAM" id="Phobius"/>
    </source>
</evidence>
<dbReference type="GO" id="GO:0008654">
    <property type="term" value="P:phospholipid biosynthetic process"/>
    <property type="evidence" value="ECO:0007669"/>
    <property type="project" value="UniProtKB-KW"/>
</dbReference>
<comment type="subcellular location">
    <subcellularLocation>
        <location evidence="2">Endomembrane system</location>
        <topology evidence="2">Multi-pass membrane protein</topology>
    </subcellularLocation>
</comment>
<evidence type="ECO:0000256" key="12">
    <source>
        <dbReference type="ARBA" id="ARBA00023209"/>
    </source>
</evidence>
<evidence type="ECO:0000256" key="9">
    <source>
        <dbReference type="ARBA" id="ARBA00022989"/>
    </source>
</evidence>
<dbReference type="AlphaFoldDB" id="A0A401U752"/>
<feature type="transmembrane region" description="Helical" evidence="16">
    <location>
        <begin position="92"/>
        <end position="111"/>
    </location>
</feature>
<dbReference type="InterPro" id="IPR050324">
    <property type="entry name" value="CDP-alcohol_PTase-I"/>
</dbReference>
<dbReference type="PROSITE" id="PS51257">
    <property type="entry name" value="PROKAR_LIPOPROTEIN"/>
    <property type="match status" value="1"/>
</dbReference>
<dbReference type="PANTHER" id="PTHR14269:SF61">
    <property type="entry name" value="CDP-DIACYLGLYCEROL--SERINE O-PHOSPHATIDYLTRANSFERASE"/>
    <property type="match status" value="1"/>
</dbReference>
<evidence type="ECO:0000256" key="5">
    <source>
        <dbReference type="ARBA" id="ARBA00017171"/>
    </source>
</evidence>
<reference evidence="17 18" key="1">
    <citation type="submission" date="2018-11" db="EMBL/GenBank/DDBJ databases">
        <title>Chryseotalea sanarue gen. nov., sp., nov., a member of the family Cytophagaceae, isolated from a brackish lake in Hamamatsu Japan.</title>
        <authorList>
            <person name="Maejima Y."/>
            <person name="Iino T."/>
            <person name="Muraguchi Y."/>
            <person name="Fukuda K."/>
            <person name="Ohkuma M."/>
            <person name="Moriuchi R."/>
            <person name="Dohra H."/>
            <person name="Kimbara K."/>
            <person name="Shintani M."/>
        </authorList>
    </citation>
    <scope>NUCLEOTIDE SEQUENCE [LARGE SCALE GENOMIC DNA]</scope>
    <source>
        <strain evidence="17 18">Ys</strain>
    </source>
</reference>